<dbReference type="InterPro" id="IPR036345">
    <property type="entry name" value="ExoRNase_PH_dom2_sf"/>
</dbReference>
<dbReference type="InterPro" id="IPR050080">
    <property type="entry name" value="RNase_PH"/>
</dbReference>
<evidence type="ECO:0000313" key="7">
    <source>
        <dbReference type="EMBL" id="KAH7083650.1"/>
    </source>
</evidence>
<evidence type="ECO:0000256" key="5">
    <source>
        <dbReference type="ARBA" id="ARBA00023242"/>
    </source>
</evidence>
<keyword evidence="3" id="KW-0698">rRNA processing</keyword>
<keyword evidence="5" id="KW-0539">Nucleus</keyword>
<comment type="similarity">
    <text evidence="2">Belongs to the RNase PH family.</text>
</comment>
<dbReference type="OrthoDB" id="27298at2759"/>
<dbReference type="AlphaFoldDB" id="A0A8K0R0Q5"/>
<keyword evidence="8" id="KW-1185">Reference proteome</keyword>
<gene>
    <name evidence="7" type="ORF">FB567DRAFT_561662</name>
</gene>
<dbReference type="InterPro" id="IPR001247">
    <property type="entry name" value="ExoRNase_PH_dom1"/>
</dbReference>
<dbReference type="InterPro" id="IPR020568">
    <property type="entry name" value="Ribosomal_Su5_D2-typ_SF"/>
</dbReference>
<keyword evidence="4" id="KW-0271">Exosome</keyword>
<feature type="domain" description="Exoribonuclease phosphorolytic" evidence="6">
    <location>
        <begin position="6"/>
        <end position="149"/>
    </location>
</feature>
<dbReference type="Proteomes" id="UP000813461">
    <property type="component" value="Unassembled WGS sequence"/>
</dbReference>
<accession>A0A8K0R0Q5</accession>
<dbReference type="GO" id="GO:0034475">
    <property type="term" value="P:U4 snRNA 3'-end processing"/>
    <property type="evidence" value="ECO:0007669"/>
    <property type="project" value="TreeGrafter"/>
</dbReference>
<sequence length="270" mass="29741">MVVPEVTLTHLNRADGSATYTYNGYSVIGAVNGPIEVLRRDEMPEEATIEVNVRPAIGVGSPKERHLEALLHNTLRSIILTRSIPRTLVQITLQIKSLPEEEEATTGISSVRFPSSLCGKGEANGLQSLTILPHLLHTAFLALLSASIPLRATLTSTLIALPAKSTSLLSPTANELLRAKPIKSIHVFAFSGDRRLLLNESDGAFSYEEWEEACERAEEVCCGEADEGGVKLGGEEMEIDGLEKSENLEKWLRQVVKRKVEWEQRWKSDT</sequence>
<protein>
    <recommendedName>
        <fullName evidence="6">Exoribonuclease phosphorolytic domain-containing protein</fullName>
    </recommendedName>
</protein>
<dbReference type="GO" id="GO:0000177">
    <property type="term" value="C:cytoplasmic exosome (RNase complex)"/>
    <property type="evidence" value="ECO:0007669"/>
    <property type="project" value="TreeGrafter"/>
</dbReference>
<dbReference type="GO" id="GO:0016075">
    <property type="term" value="P:rRNA catabolic process"/>
    <property type="evidence" value="ECO:0007669"/>
    <property type="project" value="TreeGrafter"/>
</dbReference>
<comment type="subcellular location">
    <subcellularLocation>
        <location evidence="1">Nucleus</location>
    </subcellularLocation>
</comment>
<dbReference type="Gene3D" id="3.30.230.70">
    <property type="entry name" value="GHMP Kinase, N-terminal domain"/>
    <property type="match status" value="1"/>
</dbReference>
<evidence type="ECO:0000256" key="1">
    <source>
        <dbReference type="ARBA" id="ARBA00004123"/>
    </source>
</evidence>
<dbReference type="SUPFAM" id="SSF54211">
    <property type="entry name" value="Ribosomal protein S5 domain 2-like"/>
    <property type="match status" value="1"/>
</dbReference>
<name>A0A8K0R0Q5_9PLEO</name>
<dbReference type="EMBL" id="JAGMVJ010000013">
    <property type="protein sequence ID" value="KAH7083650.1"/>
    <property type="molecule type" value="Genomic_DNA"/>
</dbReference>
<proteinExistence type="inferred from homology"/>
<dbReference type="GO" id="GO:0071028">
    <property type="term" value="P:nuclear mRNA surveillance"/>
    <property type="evidence" value="ECO:0007669"/>
    <property type="project" value="TreeGrafter"/>
</dbReference>
<evidence type="ECO:0000256" key="4">
    <source>
        <dbReference type="ARBA" id="ARBA00022835"/>
    </source>
</evidence>
<dbReference type="InterPro" id="IPR027408">
    <property type="entry name" value="PNPase/RNase_PH_dom_sf"/>
</dbReference>
<reference evidence="7" key="1">
    <citation type="journal article" date="2021" name="Nat. Commun.">
        <title>Genetic determinants of endophytism in the Arabidopsis root mycobiome.</title>
        <authorList>
            <person name="Mesny F."/>
            <person name="Miyauchi S."/>
            <person name="Thiergart T."/>
            <person name="Pickel B."/>
            <person name="Atanasova L."/>
            <person name="Karlsson M."/>
            <person name="Huettel B."/>
            <person name="Barry K.W."/>
            <person name="Haridas S."/>
            <person name="Chen C."/>
            <person name="Bauer D."/>
            <person name="Andreopoulos W."/>
            <person name="Pangilinan J."/>
            <person name="LaButti K."/>
            <person name="Riley R."/>
            <person name="Lipzen A."/>
            <person name="Clum A."/>
            <person name="Drula E."/>
            <person name="Henrissat B."/>
            <person name="Kohler A."/>
            <person name="Grigoriev I.V."/>
            <person name="Martin F.M."/>
            <person name="Hacquard S."/>
        </authorList>
    </citation>
    <scope>NUCLEOTIDE SEQUENCE</scope>
    <source>
        <strain evidence="7">MPI-SDFR-AT-0120</strain>
    </source>
</reference>
<dbReference type="GO" id="GO:0071051">
    <property type="term" value="P:poly(A)-dependent snoRNA 3'-end processing"/>
    <property type="evidence" value="ECO:0007669"/>
    <property type="project" value="TreeGrafter"/>
</dbReference>
<evidence type="ECO:0000256" key="3">
    <source>
        <dbReference type="ARBA" id="ARBA00022552"/>
    </source>
</evidence>
<dbReference type="GO" id="GO:0000176">
    <property type="term" value="C:nuclear exosome (RNase complex)"/>
    <property type="evidence" value="ECO:0007669"/>
    <property type="project" value="UniProtKB-ARBA"/>
</dbReference>
<dbReference type="PANTHER" id="PTHR11953:SF1">
    <property type="entry name" value="EXOSOME COMPLEX COMPONENT RRP46"/>
    <property type="match status" value="1"/>
</dbReference>
<dbReference type="SUPFAM" id="SSF55666">
    <property type="entry name" value="Ribonuclease PH domain 2-like"/>
    <property type="match status" value="1"/>
</dbReference>
<dbReference type="GO" id="GO:0003723">
    <property type="term" value="F:RNA binding"/>
    <property type="evidence" value="ECO:0007669"/>
    <property type="project" value="TreeGrafter"/>
</dbReference>
<evidence type="ECO:0000259" key="6">
    <source>
        <dbReference type="Pfam" id="PF01138"/>
    </source>
</evidence>
<dbReference type="GO" id="GO:0006364">
    <property type="term" value="P:rRNA processing"/>
    <property type="evidence" value="ECO:0007669"/>
    <property type="project" value="UniProtKB-KW"/>
</dbReference>
<dbReference type="GO" id="GO:0005730">
    <property type="term" value="C:nucleolus"/>
    <property type="evidence" value="ECO:0007669"/>
    <property type="project" value="TreeGrafter"/>
</dbReference>
<evidence type="ECO:0000313" key="8">
    <source>
        <dbReference type="Proteomes" id="UP000813461"/>
    </source>
</evidence>
<dbReference type="Pfam" id="PF01138">
    <property type="entry name" value="RNase_PH"/>
    <property type="match status" value="1"/>
</dbReference>
<dbReference type="CDD" id="cd11372">
    <property type="entry name" value="RNase_PH_RRP46"/>
    <property type="match status" value="1"/>
</dbReference>
<evidence type="ECO:0000256" key="2">
    <source>
        <dbReference type="ARBA" id="ARBA00006678"/>
    </source>
</evidence>
<organism evidence="7 8">
    <name type="scientific">Paraphoma chrysanthemicola</name>
    <dbReference type="NCBI Taxonomy" id="798071"/>
    <lineage>
        <taxon>Eukaryota</taxon>
        <taxon>Fungi</taxon>
        <taxon>Dikarya</taxon>
        <taxon>Ascomycota</taxon>
        <taxon>Pezizomycotina</taxon>
        <taxon>Dothideomycetes</taxon>
        <taxon>Pleosporomycetidae</taxon>
        <taxon>Pleosporales</taxon>
        <taxon>Pleosporineae</taxon>
        <taxon>Phaeosphaeriaceae</taxon>
        <taxon>Paraphoma</taxon>
    </lineage>
</organism>
<comment type="caution">
    <text evidence="7">The sequence shown here is derived from an EMBL/GenBank/DDBJ whole genome shotgun (WGS) entry which is preliminary data.</text>
</comment>
<dbReference type="PANTHER" id="PTHR11953">
    <property type="entry name" value="EXOSOME COMPLEX COMPONENT"/>
    <property type="match status" value="1"/>
</dbReference>